<name>A0A7T8HML0_CALRO</name>
<protein>
    <submittedName>
        <fullName evidence="1">Uncharacterized protein</fullName>
    </submittedName>
</protein>
<proteinExistence type="predicted"/>
<evidence type="ECO:0000313" key="1">
    <source>
        <dbReference type="EMBL" id="QQP52758.1"/>
    </source>
</evidence>
<keyword evidence="2" id="KW-1185">Reference proteome</keyword>
<evidence type="ECO:0000313" key="2">
    <source>
        <dbReference type="Proteomes" id="UP000595437"/>
    </source>
</evidence>
<dbReference type="Proteomes" id="UP000595437">
    <property type="component" value="Chromosome 3"/>
</dbReference>
<accession>A0A7T8HML0</accession>
<dbReference type="EMBL" id="CP045892">
    <property type="protein sequence ID" value="QQP52758.1"/>
    <property type="molecule type" value="Genomic_DNA"/>
</dbReference>
<gene>
    <name evidence="1" type="ORF">FKW44_005005</name>
</gene>
<organism evidence="1 2">
    <name type="scientific">Caligus rogercresseyi</name>
    <name type="common">Sea louse</name>
    <dbReference type="NCBI Taxonomy" id="217165"/>
    <lineage>
        <taxon>Eukaryota</taxon>
        <taxon>Metazoa</taxon>
        <taxon>Ecdysozoa</taxon>
        <taxon>Arthropoda</taxon>
        <taxon>Crustacea</taxon>
        <taxon>Multicrustacea</taxon>
        <taxon>Hexanauplia</taxon>
        <taxon>Copepoda</taxon>
        <taxon>Siphonostomatoida</taxon>
        <taxon>Caligidae</taxon>
        <taxon>Caligus</taxon>
    </lineage>
</organism>
<feature type="non-terminal residue" evidence="1">
    <location>
        <position position="1"/>
    </location>
</feature>
<reference evidence="2" key="1">
    <citation type="submission" date="2021-01" db="EMBL/GenBank/DDBJ databases">
        <title>Caligus Genome Assembly.</title>
        <authorList>
            <person name="Gallardo-Escarate C."/>
        </authorList>
    </citation>
    <scope>NUCLEOTIDE SEQUENCE [LARGE SCALE GENOMIC DNA]</scope>
</reference>
<dbReference type="AlphaFoldDB" id="A0A7T8HML0"/>
<feature type="non-terminal residue" evidence="1">
    <location>
        <position position="55"/>
    </location>
</feature>
<sequence>RGQSHERGENSNHELRCQLSDIVCQVTCFLGGQQSGICVPNDKGGKAASVSEMAS</sequence>